<dbReference type="EMBL" id="PRLM01000003">
    <property type="protein sequence ID" value="RYC74773.1"/>
    <property type="molecule type" value="Genomic_DNA"/>
</dbReference>
<evidence type="ECO:0000256" key="2">
    <source>
        <dbReference type="ARBA" id="ARBA00023315"/>
    </source>
</evidence>
<evidence type="ECO:0000256" key="1">
    <source>
        <dbReference type="ARBA" id="ARBA00022679"/>
    </source>
</evidence>
<keyword evidence="2 4" id="KW-0012">Acyltransferase</keyword>
<reference evidence="4 5" key="2">
    <citation type="journal article" date="2020" name="Cell Rep.">
        <title>Acquisition and Adaptation of Ultra-small Parasitic Reduced Genome Bacteria to Mammalian Hosts.</title>
        <authorList>
            <person name="McLean J.S."/>
            <person name="Bor B."/>
            <person name="Kerns K.A."/>
            <person name="Liu Q."/>
            <person name="To T.T."/>
            <person name="Solden L."/>
            <person name="Hendrickson E.L."/>
            <person name="Wrighton K."/>
            <person name="Shi W."/>
            <person name="He X."/>
        </authorList>
    </citation>
    <scope>NUCLEOTIDE SEQUENCE [LARGE SCALE GENOMIC DNA]</scope>
    <source>
        <strain evidence="4 5">TM7_G3_2_Rum_HOT_351B</strain>
    </source>
</reference>
<dbReference type="Gene3D" id="3.40.718.10">
    <property type="entry name" value="Isopropylmalate Dehydrogenase"/>
    <property type="match status" value="1"/>
</dbReference>
<dbReference type="PANTHER" id="PTHR43356">
    <property type="entry name" value="PHOSPHATE ACETYLTRANSFERASE"/>
    <property type="match status" value="1"/>
</dbReference>
<sequence>MKILIPELENPIVQKAIQTFPEIEFINTENLQDATELLSQNAADSMISGLEYSSRDVLLAYKDRLALKSQYFSSCFICEKGGTHFALADGGVNKLPTKEQLYAIVEDTAKTYQAYYQETPIIAMLSYSTNGSGGKNPDLEKIHFVINQIRQNHPDWRIDGEMQLDAAINPIISSRKFPSSQISGQANILITPDLNSGNILYKSLEQFSGFICAGPIIQGFTMPLADLSRGSSLADVVLTIKVIRSLL</sequence>
<feature type="domain" description="Phosphate acetyl/butaryl transferase" evidence="3">
    <location>
        <begin position="19"/>
        <end position="240"/>
    </location>
</feature>
<keyword evidence="5" id="KW-1185">Reference proteome</keyword>
<dbReference type="Proteomes" id="UP001191019">
    <property type="component" value="Unassembled WGS sequence"/>
</dbReference>
<dbReference type="RefSeq" id="WP_129734723.1">
    <property type="nucleotide sequence ID" value="NZ_PRLM01000003.1"/>
</dbReference>
<organism evidence="4 5">
    <name type="scientific">Candidatus Nanosyncoccus alces</name>
    <dbReference type="NCBI Taxonomy" id="2171997"/>
    <lineage>
        <taxon>Bacteria</taxon>
        <taxon>Candidatus Saccharimonadota</taxon>
        <taxon>Candidatus Nanosyncoccalia</taxon>
        <taxon>Candidatus Nanosyncoccales</taxon>
        <taxon>Candidatus Nanosyncoccaceae</taxon>
        <taxon>Candidatus Nanosyncoccus</taxon>
    </lineage>
</organism>
<dbReference type="EC" id="2.3.1.8" evidence="4"/>
<dbReference type="GO" id="GO:0008959">
    <property type="term" value="F:phosphate acetyltransferase activity"/>
    <property type="evidence" value="ECO:0007669"/>
    <property type="project" value="UniProtKB-EC"/>
</dbReference>
<evidence type="ECO:0000259" key="3">
    <source>
        <dbReference type="Pfam" id="PF01515"/>
    </source>
</evidence>
<evidence type="ECO:0000313" key="4">
    <source>
        <dbReference type="EMBL" id="RYC74773.1"/>
    </source>
</evidence>
<proteinExistence type="predicted"/>
<comment type="caution">
    <text evidence="4">The sequence shown here is derived from an EMBL/GenBank/DDBJ whole genome shotgun (WGS) entry which is preliminary data.</text>
</comment>
<dbReference type="Pfam" id="PF01515">
    <property type="entry name" value="PTA_PTB"/>
    <property type="match status" value="1"/>
</dbReference>
<dbReference type="PANTHER" id="PTHR43356:SF3">
    <property type="entry name" value="PHOSPHATE ACETYLTRANSFERASE"/>
    <property type="match status" value="1"/>
</dbReference>
<dbReference type="InterPro" id="IPR050500">
    <property type="entry name" value="Phos_Acetyltrans/Butyryltrans"/>
</dbReference>
<dbReference type="InterPro" id="IPR002505">
    <property type="entry name" value="PTA_PTB"/>
</dbReference>
<gene>
    <name evidence="4" type="primary">pta</name>
    <name evidence="4" type="ORF">G3RUM_00313</name>
</gene>
<protein>
    <submittedName>
        <fullName evidence="4">Phosphate acetyltransferase</fullName>
        <ecNumber evidence="4">2.3.1.8</ecNumber>
    </submittedName>
</protein>
<dbReference type="SUPFAM" id="SSF53659">
    <property type="entry name" value="Isocitrate/Isopropylmalate dehydrogenase-like"/>
    <property type="match status" value="1"/>
</dbReference>
<evidence type="ECO:0000313" key="5">
    <source>
        <dbReference type="Proteomes" id="UP001191019"/>
    </source>
</evidence>
<name>A0ABY0FNH2_9BACT</name>
<keyword evidence="1 4" id="KW-0808">Transferase</keyword>
<accession>A0ABY0FNH2</accession>
<reference evidence="4 5" key="1">
    <citation type="journal article" date="2018" name="bioRxiv">
        <title>Evidence of independent acquisition and adaption of ultra-small bacteria to human hosts across the highly diverse yet reduced genomes of the phylum Saccharibacteria.</title>
        <authorList>
            <person name="McLean J.S."/>
            <person name="Bor B."/>
            <person name="To T.T."/>
            <person name="Liu Q."/>
            <person name="Kearns K.A."/>
            <person name="Solden L.M."/>
            <person name="Wrighton K.C."/>
            <person name="He X."/>
            <person name="Shi W."/>
        </authorList>
    </citation>
    <scope>NUCLEOTIDE SEQUENCE [LARGE SCALE GENOMIC DNA]</scope>
    <source>
        <strain evidence="4 5">TM7_G3_2_Rum_HOT_351B</strain>
    </source>
</reference>